<evidence type="ECO:0000313" key="3">
    <source>
        <dbReference type="Proteomes" id="UP001341840"/>
    </source>
</evidence>
<keyword evidence="3" id="KW-1185">Reference proteome</keyword>
<dbReference type="Proteomes" id="UP001341840">
    <property type="component" value="Unassembled WGS sequence"/>
</dbReference>
<evidence type="ECO:0000313" key="2">
    <source>
        <dbReference type="EMBL" id="MED6186731.1"/>
    </source>
</evidence>
<comment type="caution">
    <text evidence="2">The sequence shown here is derived from an EMBL/GenBank/DDBJ whole genome shotgun (WGS) entry which is preliminary data.</text>
</comment>
<sequence>MPSHCCLRRQSPSCRHRQNLSRQSRPLLLQSPPFPRLASKPSSVDVPLVQAVVVPLVSCLHRGFPVSPFLPPVSSLSPCGVGAAPLPAVAPTAQHDGERLGGG</sequence>
<feature type="region of interest" description="Disordered" evidence="1">
    <location>
        <begin position="1"/>
        <end position="41"/>
    </location>
</feature>
<proteinExistence type="predicted"/>
<accession>A0ABU6WP81</accession>
<organism evidence="2 3">
    <name type="scientific">Stylosanthes scabra</name>
    <dbReference type="NCBI Taxonomy" id="79078"/>
    <lineage>
        <taxon>Eukaryota</taxon>
        <taxon>Viridiplantae</taxon>
        <taxon>Streptophyta</taxon>
        <taxon>Embryophyta</taxon>
        <taxon>Tracheophyta</taxon>
        <taxon>Spermatophyta</taxon>
        <taxon>Magnoliopsida</taxon>
        <taxon>eudicotyledons</taxon>
        <taxon>Gunneridae</taxon>
        <taxon>Pentapetalae</taxon>
        <taxon>rosids</taxon>
        <taxon>fabids</taxon>
        <taxon>Fabales</taxon>
        <taxon>Fabaceae</taxon>
        <taxon>Papilionoideae</taxon>
        <taxon>50 kb inversion clade</taxon>
        <taxon>dalbergioids sensu lato</taxon>
        <taxon>Dalbergieae</taxon>
        <taxon>Pterocarpus clade</taxon>
        <taxon>Stylosanthes</taxon>
    </lineage>
</organism>
<evidence type="ECO:0000256" key="1">
    <source>
        <dbReference type="SAM" id="MobiDB-lite"/>
    </source>
</evidence>
<gene>
    <name evidence="2" type="ORF">PIB30_069536</name>
</gene>
<reference evidence="2 3" key="1">
    <citation type="journal article" date="2023" name="Plants (Basel)">
        <title>Bridging the Gap: Combining Genomics and Transcriptomics Approaches to Understand Stylosanthes scabra, an Orphan Legume from the Brazilian Caatinga.</title>
        <authorList>
            <person name="Ferreira-Neto J.R.C."/>
            <person name="da Silva M.D."/>
            <person name="Binneck E."/>
            <person name="de Melo N.F."/>
            <person name="da Silva R.H."/>
            <person name="de Melo A.L.T.M."/>
            <person name="Pandolfi V."/>
            <person name="Bustamante F.O."/>
            <person name="Brasileiro-Vidal A.C."/>
            <person name="Benko-Iseppon A.M."/>
        </authorList>
    </citation>
    <scope>NUCLEOTIDE SEQUENCE [LARGE SCALE GENOMIC DNA]</scope>
    <source>
        <tissue evidence="2">Leaves</tissue>
    </source>
</reference>
<dbReference type="EMBL" id="JASCZI010182008">
    <property type="protein sequence ID" value="MED6186731.1"/>
    <property type="molecule type" value="Genomic_DNA"/>
</dbReference>
<feature type="compositionally biased region" description="Low complexity" evidence="1">
    <location>
        <begin position="20"/>
        <end position="31"/>
    </location>
</feature>
<name>A0ABU6WP81_9FABA</name>
<protein>
    <submittedName>
        <fullName evidence="2">Uncharacterized protein</fullName>
    </submittedName>
</protein>